<dbReference type="AlphaFoldDB" id="A0A1M6EA51"/>
<accession>A0A1M6EA51</accession>
<dbReference type="Proteomes" id="UP000184292">
    <property type="component" value="Unassembled WGS sequence"/>
</dbReference>
<dbReference type="STRING" id="1447782.SAMN05444417_1896"/>
<evidence type="ECO:0000313" key="1">
    <source>
        <dbReference type="EMBL" id="SHI82352.1"/>
    </source>
</evidence>
<organism evidence="1 2">
    <name type="scientific">Wenxinia saemankumensis</name>
    <dbReference type="NCBI Taxonomy" id="1447782"/>
    <lineage>
        <taxon>Bacteria</taxon>
        <taxon>Pseudomonadati</taxon>
        <taxon>Pseudomonadota</taxon>
        <taxon>Alphaproteobacteria</taxon>
        <taxon>Rhodobacterales</taxon>
        <taxon>Roseobacteraceae</taxon>
        <taxon>Wenxinia</taxon>
    </lineage>
</organism>
<sequence length="165" mass="18276">MSEITAQERAALGVIETTEDPDRLRAFIENARRLKSAVVERAAFARLCLVQPEATPGTVEHDVWASIHALEEMMRDERGKTVRLSRTRQKIERDGEAKMAADLTLKPTASAGFDDLIARGHPELTFEAVVLRHPRTFDDETKVAAATRLSAAGLDPDQFKPRQGA</sequence>
<gene>
    <name evidence="1" type="ORF">SAMN05444417_1896</name>
</gene>
<protein>
    <submittedName>
        <fullName evidence="1">Uncharacterized protein</fullName>
    </submittedName>
</protein>
<dbReference type="OrthoDB" id="7658594at2"/>
<dbReference type="EMBL" id="FQYO01000003">
    <property type="protein sequence ID" value="SHI82352.1"/>
    <property type="molecule type" value="Genomic_DNA"/>
</dbReference>
<name>A0A1M6EA51_9RHOB</name>
<evidence type="ECO:0000313" key="2">
    <source>
        <dbReference type="Proteomes" id="UP000184292"/>
    </source>
</evidence>
<proteinExistence type="predicted"/>
<dbReference type="RefSeq" id="WP_073329067.1">
    <property type="nucleotide sequence ID" value="NZ_FQYO01000003.1"/>
</dbReference>
<keyword evidence="2" id="KW-1185">Reference proteome</keyword>
<reference evidence="1 2" key="1">
    <citation type="submission" date="2016-11" db="EMBL/GenBank/DDBJ databases">
        <authorList>
            <person name="Jaros S."/>
            <person name="Januszkiewicz K."/>
            <person name="Wedrychowicz H."/>
        </authorList>
    </citation>
    <scope>NUCLEOTIDE SEQUENCE [LARGE SCALE GENOMIC DNA]</scope>
    <source>
        <strain evidence="1 2">DSM 100565</strain>
    </source>
</reference>